<evidence type="ECO:0000256" key="8">
    <source>
        <dbReference type="ARBA" id="ARBA00023170"/>
    </source>
</evidence>
<keyword evidence="8" id="KW-0675">Receptor</keyword>
<evidence type="ECO:0000313" key="12">
    <source>
        <dbReference type="EMBL" id="CAG7720276.1"/>
    </source>
</evidence>
<evidence type="ECO:0000256" key="3">
    <source>
        <dbReference type="ARBA" id="ARBA00022771"/>
    </source>
</evidence>
<dbReference type="GO" id="GO:0003700">
    <property type="term" value="F:DNA-binding transcription factor activity"/>
    <property type="evidence" value="ECO:0007669"/>
    <property type="project" value="InterPro"/>
</dbReference>
<reference evidence="12" key="1">
    <citation type="submission" date="2021-06" db="EMBL/GenBank/DDBJ databases">
        <authorList>
            <person name="Hodson N. C."/>
            <person name="Mongue J. A."/>
            <person name="Jaron S. K."/>
        </authorList>
    </citation>
    <scope>NUCLEOTIDE SEQUENCE</scope>
</reference>
<feature type="region of interest" description="Disordered" evidence="10">
    <location>
        <begin position="370"/>
        <end position="422"/>
    </location>
</feature>
<keyword evidence="6" id="KW-0238">DNA-binding</keyword>
<feature type="compositionally biased region" description="Low complexity" evidence="10">
    <location>
        <begin position="138"/>
        <end position="150"/>
    </location>
</feature>
<gene>
    <name evidence="12" type="ORF">AFUS01_LOCUS9562</name>
</gene>
<feature type="compositionally biased region" description="Polar residues" evidence="10">
    <location>
        <begin position="229"/>
        <end position="243"/>
    </location>
</feature>
<evidence type="ECO:0000256" key="1">
    <source>
        <dbReference type="ARBA" id="ARBA00004123"/>
    </source>
</evidence>
<feature type="compositionally biased region" description="Low complexity" evidence="10">
    <location>
        <begin position="391"/>
        <end position="407"/>
    </location>
</feature>
<feature type="region of interest" description="Disordered" evidence="10">
    <location>
        <begin position="215"/>
        <end position="262"/>
    </location>
</feature>
<accession>A0A8J2JHI2</accession>
<dbReference type="Pfam" id="PF00105">
    <property type="entry name" value="zf-C4"/>
    <property type="match status" value="1"/>
</dbReference>
<feature type="domain" description="Nuclear receptor" evidence="11">
    <location>
        <begin position="2"/>
        <end position="78"/>
    </location>
</feature>
<sequence>MNQLCKVCGEPAAGFHFGAFTCEGCKSFFGRTYSNVTGVSECKNGGRCEINKKNRTSCKSCRLRKCLSVGMSKSGSRYGRRSNWFKIHCLLSAQNQNGNGSSPETNNNNSTVTNNNNNSDKNFTHSKSGDHSSLSKGLLPPVLPTLSSLSGHSGSERERTPSSSASSRLNGGVHPPLTSLVGLSPESREQFLSSLNLSMVNPELCEYFRSTGQTKPFYPEEGAEDMSRSGRSPGSLESPNSEASLDEKSNTPVFNLPPGSPLDVKPGDFSPFDLFTRDLLKMGYDPLRLWPSMLNTPPNLHSFNPYRFMFQNFPAAAAFPGGFPSNVPSLGVQLSGTPNGCLHSSKMLSAAAAAAAATAAENLSLPLSFRNGNSKHQGSSSPSTFNRRFNSTVLPPSSSLTITPPVSQNGSDDPYFLNKSTSNLDQDAPIDLSASGNNNDSDIVRIKTEVISSDMEDENNAMDPDLDNLNHEESPDEDLILSHRNAVIQKSAYPKLLSEKLPGCPTRKTGIQDLVFNFPGSN</sequence>
<dbReference type="AlphaFoldDB" id="A0A8J2JHI2"/>
<dbReference type="InterPro" id="IPR001628">
    <property type="entry name" value="Znf_hrmn_rcpt"/>
</dbReference>
<name>A0A8J2JHI2_9HEXA</name>
<dbReference type="InterPro" id="IPR050200">
    <property type="entry name" value="Nuclear_hormone_rcpt_NR3"/>
</dbReference>
<evidence type="ECO:0000256" key="9">
    <source>
        <dbReference type="ARBA" id="ARBA00023242"/>
    </source>
</evidence>
<dbReference type="GO" id="GO:0043565">
    <property type="term" value="F:sequence-specific DNA binding"/>
    <property type="evidence" value="ECO:0007669"/>
    <property type="project" value="InterPro"/>
</dbReference>
<comment type="caution">
    <text evidence="12">The sequence shown here is derived from an EMBL/GenBank/DDBJ whole genome shotgun (WGS) entry which is preliminary data.</text>
</comment>
<keyword evidence="4" id="KW-0862">Zinc</keyword>
<evidence type="ECO:0000256" key="10">
    <source>
        <dbReference type="SAM" id="MobiDB-lite"/>
    </source>
</evidence>
<feature type="compositionally biased region" description="Low complexity" evidence="10">
    <location>
        <begin position="97"/>
        <end position="121"/>
    </location>
</feature>
<comment type="subcellular location">
    <subcellularLocation>
        <location evidence="1">Nucleus</location>
    </subcellularLocation>
</comment>
<dbReference type="PROSITE" id="PS00031">
    <property type="entry name" value="NUCLEAR_REC_DBD_1"/>
    <property type="match status" value="1"/>
</dbReference>
<evidence type="ECO:0000313" key="13">
    <source>
        <dbReference type="Proteomes" id="UP000708208"/>
    </source>
</evidence>
<dbReference type="OrthoDB" id="5850793at2759"/>
<keyword evidence="5" id="KW-0805">Transcription regulation</keyword>
<keyword evidence="2" id="KW-0479">Metal-binding</keyword>
<dbReference type="PROSITE" id="PS51030">
    <property type="entry name" value="NUCLEAR_REC_DBD_2"/>
    <property type="match status" value="1"/>
</dbReference>
<feature type="region of interest" description="Disordered" evidence="10">
    <location>
        <begin position="96"/>
        <end position="181"/>
    </location>
</feature>
<dbReference type="PANTHER" id="PTHR48092">
    <property type="entry name" value="KNIRPS-RELATED PROTEIN-RELATED"/>
    <property type="match status" value="1"/>
</dbReference>
<proteinExistence type="predicted"/>
<protein>
    <recommendedName>
        <fullName evidence="11">Nuclear receptor domain-containing protein</fullName>
    </recommendedName>
</protein>
<evidence type="ECO:0000259" key="11">
    <source>
        <dbReference type="PROSITE" id="PS51030"/>
    </source>
</evidence>
<keyword evidence="3" id="KW-0863">Zinc-finger</keyword>
<evidence type="ECO:0000256" key="4">
    <source>
        <dbReference type="ARBA" id="ARBA00022833"/>
    </source>
</evidence>
<dbReference type="Proteomes" id="UP000708208">
    <property type="component" value="Unassembled WGS sequence"/>
</dbReference>
<evidence type="ECO:0000256" key="5">
    <source>
        <dbReference type="ARBA" id="ARBA00023015"/>
    </source>
</evidence>
<keyword evidence="13" id="KW-1185">Reference proteome</keyword>
<dbReference type="SMART" id="SM00399">
    <property type="entry name" value="ZnF_C4"/>
    <property type="match status" value="1"/>
</dbReference>
<keyword evidence="9" id="KW-0539">Nucleus</keyword>
<keyword evidence="7" id="KW-0804">Transcription</keyword>
<feature type="compositionally biased region" description="Polar residues" evidence="10">
    <location>
        <begin position="370"/>
        <end position="390"/>
    </location>
</feature>
<dbReference type="GO" id="GO:0005634">
    <property type="term" value="C:nucleus"/>
    <property type="evidence" value="ECO:0007669"/>
    <property type="project" value="UniProtKB-SubCell"/>
</dbReference>
<dbReference type="GO" id="GO:0008270">
    <property type="term" value="F:zinc ion binding"/>
    <property type="evidence" value="ECO:0007669"/>
    <property type="project" value="UniProtKB-KW"/>
</dbReference>
<evidence type="ECO:0000256" key="6">
    <source>
        <dbReference type="ARBA" id="ARBA00023125"/>
    </source>
</evidence>
<dbReference type="EMBL" id="CAJVCH010069166">
    <property type="protein sequence ID" value="CAG7720276.1"/>
    <property type="molecule type" value="Genomic_DNA"/>
</dbReference>
<organism evidence="12 13">
    <name type="scientific">Allacma fusca</name>
    <dbReference type="NCBI Taxonomy" id="39272"/>
    <lineage>
        <taxon>Eukaryota</taxon>
        <taxon>Metazoa</taxon>
        <taxon>Ecdysozoa</taxon>
        <taxon>Arthropoda</taxon>
        <taxon>Hexapoda</taxon>
        <taxon>Collembola</taxon>
        <taxon>Symphypleona</taxon>
        <taxon>Sminthuridae</taxon>
        <taxon>Allacma</taxon>
    </lineage>
</organism>
<evidence type="ECO:0000256" key="2">
    <source>
        <dbReference type="ARBA" id="ARBA00022723"/>
    </source>
</evidence>
<evidence type="ECO:0000256" key="7">
    <source>
        <dbReference type="ARBA" id="ARBA00023163"/>
    </source>
</evidence>